<organism evidence="6 8">
    <name type="scientific">Tetradesmus obliquus</name>
    <name type="common">Green alga</name>
    <name type="synonym">Acutodesmus obliquus</name>
    <dbReference type="NCBI Taxonomy" id="3088"/>
    <lineage>
        <taxon>Eukaryota</taxon>
        <taxon>Viridiplantae</taxon>
        <taxon>Chlorophyta</taxon>
        <taxon>core chlorophytes</taxon>
        <taxon>Chlorophyceae</taxon>
        <taxon>CS clade</taxon>
        <taxon>Sphaeropleales</taxon>
        <taxon>Scenedesmaceae</taxon>
        <taxon>Tetradesmus</taxon>
    </lineage>
</organism>
<reference evidence="6 8" key="1">
    <citation type="submission" date="2016-10" db="EMBL/GenBank/DDBJ databases">
        <authorList>
            <person name="Cai Z."/>
        </authorList>
    </citation>
    <scope>NUCLEOTIDE SEQUENCE [LARGE SCALE GENOMIC DNA]</scope>
</reference>
<keyword evidence="8" id="KW-1185">Reference proteome</keyword>
<evidence type="ECO:0000313" key="8">
    <source>
        <dbReference type="Proteomes" id="UP000256970"/>
    </source>
</evidence>
<dbReference type="Proteomes" id="UP000256970">
    <property type="component" value="Unassembled WGS sequence"/>
</dbReference>
<dbReference type="Gene3D" id="2.60.120.650">
    <property type="entry name" value="Cupin"/>
    <property type="match status" value="1"/>
</dbReference>
<dbReference type="AlphaFoldDB" id="A0A383WF97"/>
<evidence type="ECO:0000256" key="4">
    <source>
        <dbReference type="SAM" id="MobiDB-lite"/>
    </source>
</evidence>
<dbReference type="PANTHER" id="PTHR13096:SF9">
    <property type="entry name" value="BIFUNCTIONAL LYSINE-SPECIFIC DEMETHYLASE AND HISTIDYL-HYDROXYLASE"/>
    <property type="match status" value="1"/>
</dbReference>
<dbReference type="GO" id="GO:0005730">
    <property type="term" value="C:nucleolus"/>
    <property type="evidence" value="ECO:0007669"/>
    <property type="project" value="TreeGrafter"/>
</dbReference>
<name>A0A383WF97_TETOB</name>
<dbReference type="Pfam" id="PF08007">
    <property type="entry name" value="JmjC_2"/>
    <property type="match status" value="1"/>
</dbReference>
<feature type="compositionally biased region" description="Low complexity" evidence="4">
    <location>
        <begin position="417"/>
        <end position="429"/>
    </location>
</feature>
<dbReference type="EMBL" id="FNXT01001248">
    <property type="protein sequence ID" value="SZX76121.1"/>
    <property type="molecule type" value="Genomic_DNA"/>
</dbReference>
<dbReference type="InterPro" id="IPR039994">
    <property type="entry name" value="NO66-like"/>
</dbReference>
<dbReference type="InterPro" id="IPR003347">
    <property type="entry name" value="JmjC_dom"/>
</dbReference>
<feature type="region of interest" description="Disordered" evidence="4">
    <location>
        <begin position="941"/>
        <end position="960"/>
    </location>
</feature>
<dbReference type="PANTHER" id="PTHR13096">
    <property type="entry name" value="MINA53 MYC INDUCED NUCLEAR ANTIGEN"/>
    <property type="match status" value="1"/>
</dbReference>
<feature type="compositionally biased region" description="Polar residues" evidence="4">
    <location>
        <begin position="406"/>
        <end position="416"/>
    </location>
</feature>
<protein>
    <recommendedName>
        <fullName evidence="5">JmjC domain-containing protein</fullName>
    </recommendedName>
</protein>
<evidence type="ECO:0000313" key="7">
    <source>
        <dbReference type="EMBL" id="SZX76121.1"/>
    </source>
</evidence>
<feature type="compositionally biased region" description="Low complexity" evidence="4">
    <location>
        <begin position="616"/>
        <end position="628"/>
    </location>
</feature>
<feature type="domain" description="JmjC" evidence="5">
    <location>
        <begin position="482"/>
        <end position="645"/>
    </location>
</feature>
<dbReference type="GO" id="GO:0032453">
    <property type="term" value="F:histone H3K4 demethylase activity"/>
    <property type="evidence" value="ECO:0007669"/>
    <property type="project" value="TreeGrafter"/>
</dbReference>
<dbReference type="EMBL" id="FNXT01001246">
    <property type="protein sequence ID" value="SZX75960.1"/>
    <property type="molecule type" value="Genomic_DNA"/>
</dbReference>
<feature type="compositionally biased region" description="Basic and acidic residues" evidence="4">
    <location>
        <begin position="431"/>
        <end position="443"/>
    </location>
</feature>
<evidence type="ECO:0000256" key="3">
    <source>
        <dbReference type="ARBA" id="ARBA00023004"/>
    </source>
</evidence>
<gene>
    <name evidence="6" type="ORF">BQ4739_LOCUS16327</name>
    <name evidence="7" type="ORF">BQ4739_LOCUS16483</name>
</gene>
<evidence type="ECO:0000313" key="6">
    <source>
        <dbReference type="EMBL" id="SZX75960.1"/>
    </source>
</evidence>
<evidence type="ECO:0000256" key="1">
    <source>
        <dbReference type="ARBA" id="ARBA00001954"/>
    </source>
</evidence>
<keyword evidence="2" id="KW-0479">Metal-binding</keyword>
<dbReference type="GO" id="GO:0051864">
    <property type="term" value="F:histone H3K36 demethylase activity"/>
    <property type="evidence" value="ECO:0007669"/>
    <property type="project" value="TreeGrafter"/>
</dbReference>
<sequence length="1136" mass="116908">MWVQVKGRESEKVSTLQAIGSFLLGDYEQHIAAARSLGLASAVVQCLASCAASSSATGGQQRVLQACLATLKAFSISSSGQQALIDAGAAQALCCILPLLTSSSAAKDLDNEDAAHQPAKRPRLAPSSSTVLAVQVLAALLLDAPTRPGLAALGEHARAAYQAMAQVACAMQQPGCSPELQQSAAAVLARLAMEPAVEWLLLHGAPTSSDVSSSTTGLISVADSSGSPNALAVLLGGPDTVAPFLTDIWECSAWHCCSNPQKEPAQAQQQQQQACQVAQHVTAAIMPGSCQTSDWSQSVAAGQHQQHCCLQQQGQSQQAGSASAGAAWLALLSQELSVAGLFGELLAAGLHCPVMSVEETDAVQHLQEMHQAGQLLQPLQHNHDVRAIRAVPAQTTPMQLPHHSAGQASSISATEQSTAHLSSSSATHSRQVCDHQSSDTHSDMRAVTVATPSNAAPAVEQLLALDGPVDAAAVAAACEGRGFSLVQRDMPKRCRAVAELVGDLEQQLGLPAGANLYYTPAGAHALKAHYDDHCVFVLQLAGSKAWLVAPPQAGQQQLPLTYQPRQPVNMPLMTQQQQPQQQQQPNDQQRSCVQQQQLVPGSCLYIPRGWPHQARAGAADSAAATAAAGPQDAHDDNTQSAAAPCTPAGTCTAGQELNAGKPAGQQLACGSLHLSVGVEVEPRFTVQGFLHCLVEHACACACTNNKQPERMRSSTAAAGASADAAAGASTAAAAAARQAWQLACTAASLLLHALLCQYAKQHAVLRKACPLLVPSEAARAACTAGLLKQLQLLHNTNRAAPPAVTDKSTAAAAASAVAVPGPEHRQASPADACDWVGLALQLAFGVSGSAATIGAAANTAWMSCTGRQAACGLHQATQQGVANARSSLLAQTADRSSNSSSSEQWDACLQQLLQQLEGQGDLVALEQQLQIQHGQQQQQQQQQQLQQQGPAGTAAAGDAAAECVRQQSTAHSSTEPSSCGPCVLEWIEAVQEPALAAAAATAAAAVDVAGAAGDSSSRAIDNTGSFLSADSRCSTCHSSDNMPTSCAATACRLLAVEVLAAASSGGRSGDMTSSLVQAAAVQLPGALQQLLRVVFCGACTRQAAAAFADAAAVCLAARRAVRHAHLALHMHCKHRQ</sequence>
<comment type="cofactor">
    <cofactor evidence="1">
        <name>Fe(2+)</name>
        <dbReference type="ChEBI" id="CHEBI:29033"/>
    </cofactor>
</comment>
<proteinExistence type="predicted"/>
<accession>A0A383WF97</accession>
<dbReference type="PROSITE" id="PS51184">
    <property type="entry name" value="JMJC"/>
    <property type="match status" value="1"/>
</dbReference>
<dbReference type="SUPFAM" id="SSF51197">
    <property type="entry name" value="Clavaminate synthase-like"/>
    <property type="match status" value="1"/>
</dbReference>
<dbReference type="STRING" id="3088.A0A383WF97"/>
<feature type="region of interest" description="Disordered" evidence="4">
    <location>
        <begin position="616"/>
        <end position="642"/>
    </location>
</feature>
<evidence type="ECO:0000259" key="5">
    <source>
        <dbReference type="PROSITE" id="PS51184"/>
    </source>
</evidence>
<feature type="region of interest" description="Disordered" evidence="4">
    <location>
        <begin position="396"/>
        <end position="443"/>
    </location>
</feature>
<dbReference type="GO" id="GO:0046872">
    <property type="term" value="F:metal ion binding"/>
    <property type="evidence" value="ECO:0007669"/>
    <property type="project" value="UniProtKB-KW"/>
</dbReference>
<feature type="region of interest" description="Disordered" evidence="4">
    <location>
        <begin position="572"/>
        <end position="592"/>
    </location>
</feature>
<evidence type="ECO:0000256" key="2">
    <source>
        <dbReference type="ARBA" id="ARBA00022723"/>
    </source>
</evidence>
<feature type="compositionally biased region" description="Low complexity" evidence="4">
    <location>
        <begin position="575"/>
        <end position="592"/>
    </location>
</feature>
<keyword evidence="3" id="KW-0408">Iron</keyword>